<name>A0ACB8QXI4_9AGAM</name>
<gene>
    <name evidence="1" type="ORF">K488DRAFT_40825</name>
</gene>
<dbReference type="EMBL" id="MU273469">
    <property type="protein sequence ID" value="KAI0036609.1"/>
    <property type="molecule type" value="Genomic_DNA"/>
</dbReference>
<accession>A0ACB8QXI4</accession>
<protein>
    <submittedName>
        <fullName evidence="1">Uncharacterized protein</fullName>
    </submittedName>
</protein>
<comment type="caution">
    <text evidence="1">The sequence shown here is derived from an EMBL/GenBank/DDBJ whole genome shotgun (WGS) entry which is preliminary data.</text>
</comment>
<sequence>MHDGQAGIVLQSWPRFLPAPGLVRHMIESFFSFHPHANRLFHQSTFLASLAYPPTHPNFPSTAVLHALCGVGSMYTAAIPSSELPGHGFMPDYEILQERYRDNGHIESFSETHIKFARREVEHSFSHGLRLLEAQQALMLIAWWYWCNAKWVYLTVGQIVRACFPFGLHLSSHFKPLIDGVMPASLLPPPEDGLDDEIRRNLFWLAYTLERLSGCGNGWPMSLDDEDVSQLLPVHETNFALGISWPDASERQHPFSKDVLLTHYPGQTDSFGLYVKATILLSRVRTFNLRYRSKRFCEDEATMYSVKYREHWEGWVSDNEEDPRRTAAFMELHRIAQSFRGSFPHPMQDPMASGTIDPHLFVASVVPNVALILLHDPHAHIESNYCQSAANLLRASRSILELLYGADSSSFDLSLLDCFCSFAWYAAGRTLTRFWQAALQVQAPEQANTFRTEVEYIQSALLKVGRRAPLAREYMVHNA</sequence>
<keyword evidence="2" id="KW-1185">Reference proteome</keyword>
<evidence type="ECO:0000313" key="1">
    <source>
        <dbReference type="EMBL" id="KAI0036609.1"/>
    </source>
</evidence>
<dbReference type="Proteomes" id="UP000814128">
    <property type="component" value="Unassembled WGS sequence"/>
</dbReference>
<proteinExistence type="predicted"/>
<reference evidence="1" key="2">
    <citation type="journal article" date="2022" name="New Phytol.">
        <title>Evolutionary transition to the ectomycorrhizal habit in the genomes of a hyperdiverse lineage of mushroom-forming fungi.</title>
        <authorList>
            <person name="Looney B."/>
            <person name="Miyauchi S."/>
            <person name="Morin E."/>
            <person name="Drula E."/>
            <person name="Courty P.E."/>
            <person name="Kohler A."/>
            <person name="Kuo A."/>
            <person name="LaButti K."/>
            <person name="Pangilinan J."/>
            <person name="Lipzen A."/>
            <person name="Riley R."/>
            <person name="Andreopoulos W."/>
            <person name="He G."/>
            <person name="Johnson J."/>
            <person name="Nolan M."/>
            <person name="Tritt A."/>
            <person name="Barry K.W."/>
            <person name="Grigoriev I.V."/>
            <person name="Nagy L.G."/>
            <person name="Hibbett D."/>
            <person name="Henrissat B."/>
            <person name="Matheny P.B."/>
            <person name="Labbe J."/>
            <person name="Martin F.M."/>
        </authorList>
    </citation>
    <scope>NUCLEOTIDE SEQUENCE</scope>
    <source>
        <strain evidence="1">EC-137</strain>
    </source>
</reference>
<evidence type="ECO:0000313" key="2">
    <source>
        <dbReference type="Proteomes" id="UP000814128"/>
    </source>
</evidence>
<reference evidence="1" key="1">
    <citation type="submission" date="2021-02" db="EMBL/GenBank/DDBJ databases">
        <authorList>
            <consortium name="DOE Joint Genome Institute"/>
            <person name="Ahrendt S."/>
            <person name="Looney B.P."/>
            <person name="Miyauchi S."/>
            <person name="Morin E."/>
            <person name="Drula E."/>
            <person name="Courty P.E."/>
            <person name="Chicoki N."/>
            <person name="Fauchery L."/>
            <person name="Kohler A."/>
            <person name="Kuo A."/>
            <person name="Labutti K."/>
            <person name="Pangilinan J."/>
            <person name="Lipzen A."/>
            <person name="Riley R."/>
            <person name="Andreopoulos W."/>
            <person name="He G."/>
            <person name="Johnson J."/>
            <person name="Barry K.W."/>
            <person name="Grigoriev I.V."/>
            <person name="Nagy L."/>
            <person name="Hibbett D."/>
            <person name="Henrissat B."/>
            <person name="Matheny P.B."/>
            <person name="Labbe J."/>
            <person name="Martin F."/>
        </authorList>
    </citation>
    <scope>NUCLEOTIDE SEQUENCE</scope>
    <source>
        <strain evidence="1">EC-137</strain>
    </source>
</reference>
<organism evidence="1 2">
    <name type="scientific">Vararia minispora EC-137</name>
    <dbReference type="NCBI Taxonomy" id="1314806"/>
    <lineage>
        <taxon>Eukaryota</taxon>
        <taxon>Fungi</taxon>
        <taxon>Dikarya</taxon>
        <taxon>Basidiomycota</taxon>
        <taxon>Agaricomycotina</taxon>
        <taxon>Agaricomycetes</taxon>
        <taxon>Russulales</taxon>
        <taxon>Lachnocladiaceae</taxon>
        <taxon>Vararia</taxon>
    </lineage>
</organism>